<evidence type="ECO:0000259" key="7">
    <source>
        <dbReference type="PROSITE" id="PS51012"/>
    </source>
</evidence>
<dbReference type="RefSeq" id="WP_195004453.1">
    <property type="nucleotide sequence ID" value="NZ_JADLQN010000006.1"/>
</dbReference>
<dbReference type="PANTHER" id="PTHR43027">
    <property type="entry name" value="DOXORUBICIN RESISTANCE ABC TRANSPORTER PERMEASE PROTEIN DRRC-RELATED"/>
    <property type="match status" value="1"/>
</dbReference>
<reference evidence="8 9" key="1">
    <citation type="submission" date="2020-10" db="EMBL/GenBank/DDBJ databases">
        <title>Identification of Nocardia species via Next-generation sequencing and recognition of intraspecies genetic diversity.</title>
        <authorList>
            <person name="Li P."/>
            <person name="Li P."/>
            <person name="Lu B."/>
        </authorList>
    </citation>
    <scope>NUCLEOTIDE SEQUENCE [LARGE SCALE GENOMIC DNA]</scope>
    <source>
        <strain evidence="8 9">BJ06-0143</strain>
    </source>
</reference>
<dbReference type="PROSITE" id="PS51012">
    <property type="entry name" value="ABC_TM2"/>
    <property type="match status" value="1"/>
</dbReference>
<organism evidence="8 9">
    <name type="scientific">Nocardia higoensis</name>
    <dbReference type="NCBI Taxonomy" id="228599"/>
    <lineage>
        <taxon>Bacteria</taxon>
        <taxon>Bacillati</taxon>
        <taxon>Actinomycetota</taxon>
        <taxon>Actinomycetes</taxon>
        <taxon>Mycobacteriales</taxon>
        <taxon>Nocardiaceae</taxon>
        <taxon>Nocardia</taxon>
    </lineage>
</organism>
<dbReference type="Pfam" id="PF01061">
    <property type="entry name" value="ABC2_membrane"/>
    <property type="match status" value="1"/>
</dbReference>
<keyword evidence="3 6" id="KW-1133">Transmembrane helix</keyword>
<feature type="transmembrane region" description="Helical" evidence="6">
    <location>
        <begin position="152"/>
        <end position="177"/>
    </location>
</feature>
<feature type="transmembrane region" description="Helical" evidence="6">
    <location>
        <begin position="240"/>
        <end position="262"/>
    </location>
</feature>
<comment type="subcellular location">
    <subcellularLocation>
        <location evidence="6">Cell membrane</location>
        <topology evidence="6">Multi-pass membrane protein</topology>
    </subcellularLocation>
    <subcellularLocation>
        <location evidence="1">Membrane</location>
        <topology evidence="1">Multi-pass membrane protein</topology>
    </subcellularLocation>
</comment>
<feature type="transmembrane region" description="Helical" evidence="6">
    <location>
        <begin position="189"/>
        <end position="207"/>
    </location>
</feature>
<dbReference type="NCBIfam" id="TIGR00025">
    <property type="entry name" value="Mtu_efflux"/>
    <property type="match status" value="1"/>
</dbReference>
<comment type="caution">
    <text evidence="8">The sequence shown here is derived from an EMBL/GenBank/DDBJ whole genome shotgun (WGS) entry which is preliminary data.</text>
</comment>
<feature type="transmembrane region" description="Helical" evidence="6">
    <location>
        <begin position="70"/>
        <end position="95"/>
    </location>
</feature>
<dbReference type="InterPro" id="IPR052902">
    <property type="entry name" value="ABC-2_transporter"/>
</dbReference>
<evidence type="ECO:0000256" key="3">
    <source>
        <dbReference type="ARBA" id="ARBA00022989"/>
    </source>
</evidence>
<proteinExistence type="inferred from homology"/>
<keyword evidence="6" id="KW-0813">Transport</keyword>
<dbReference type="PIRSF" id="PIRSF006648">
    <property type="entry name" value="DrrB"/>
    <property type="match status" value="1"/>
</dbReference>
<gene>
    <name evidence="8" type="ORF">IU449_24185</name>
</gene>
<keyword evidence="2 6" id="KW-0812">Transmembrane</keyword>
<evidence type="ECO:0000256" key="2">
    <source>
        <dbReference type="ARBA" id="ARBA00022692"/>
    </source>
</evidence>
<comment type="similarity">
    <text evidence="6">Belongs to the ABC-2 integral membrane protein family.</text>
</comment>
<sequence length="268" mass="28396">MVSTISGELRAENSVVTLLSNISVQTQRLLLRWLRNPVALLETLIIPCLLLLMLDIVVGGQIQRFTGEDALYGSVPMVAAVGALSGAVAAGVMLGRERDSGLLARFWVLPVHRASGLIARVLAEGCRILAGTLVVVAVGYLLGFRFQQGPMAAAAFIAVPVLFGLAFATLVTAVAVFTAKTVLVEGITILSTLLMFFSTGFVPLMAYPEWIQPVVRNQPMSAAVDTMKALSLGGPLARPLTLILAWSLGAILVCAVPAALGYRRASRR</sequence>
<dbReference type="InterPro" id="IPR000412">
    <property type="entry name" value="ABC_2_transport"/>
</dbReference>
<keyword evidence="5" id="KW-0046">Antibiotic resistance</keyword>
<dbReference type="PANTHER" id="PTHR43027:SF1">
    <property type="entry name" value="DOXORUBICIN RESISTANCE ABC TRANSPORTER PERMEASE PROTEIN DRRC-RELATED"/>
    <property type="match status" value="1"/>
</dbReference>
<dbReference type="EMBL" id="JADLQN010000006">
    <property type="protein sequence ID" value="MBF6357608.1"/>
    <property type="molecule type" value="Genomic_DNA"/>
</dbReference>
<evidence type="ECO:0000313" key="9">
    <source>
        <dbReference type="Proteomes" id="UP000707731"/>
    </source>
</evidence>
<name>A0ABS0DGL2_9NOCA</name>
<evidence type="ECO:0000256" key="5">
    <source>
        <dbReference type="ARBA" id="ARBA00023251"/>
    </source>
</evidence>
<accession>A0ABS0DGL2</accession>
<dbReference type="InterPro" id="IPR004377">
    <property type="entry name" value="ABC_transpt_DrrB/DrrC"/>
</dbReference>
<feature type="transmembrane region" description="Helical" evidence="6">
    <location>
        <begin position="38"/>
        <end position="58"/>
    </location>
</feature>
<keyword evidence="4 6" id="KW-0472">Membrane</keyword>
<dbReference type="InterPro" id="IPR047817">
    <property type="entry name" value="ABC2_TM_bact-type"/>
</dbReference>
<evidence type="ECO:0000256" key="4">
    <source>
        <dbReference type="ARBA" id="ARBA00023136"/>
    </source>
</evidence>
<protein>
    <recommendedName>
        <fullName evidence="6">Transport permease protein</fullName>
    </recommendedName>
</protein>
<keyword evidence="6" id="KW-1003">Cell membrane</keyword>
<evidence type="ECO:0000256" key="1">
    <source>
        <dbReference type="ARBA" id="ARBA00004141"/>
    </source>
</evidence>
<keyword evidence="9" id="KW-1185">Reference proteome</keyword>
<evidence type="ECO:0000256" key="6">
    <source>
        <dbReference type="RuleBase" id="RU361157"/>
    </source>
</evidence>
<comment type="caution">
    <text evidence="6">Lacks conserved residue(s) required for the propagation of feature annotation.</text>
</comment>
<feature type="domain" description="ABC transmembrane type-2" evidence="7">
    <location>
        <begin position="38"/>
        <end position="265"/>
    </location>
</feature>
<dbReference type="InterPro" id="IPR013525">
    <property type="entry name" value="ABC2_TM"/>
</dbReference>
<evidence type="ECO:0000313" key="8">
    <source>
        <dbReference type="EMBL" id="MBF6357608.1"/>
    </source>
</evidence>
<dbReference type="Proteomes" id="UP000707731">
    <property type="component" value="Unassembled WGS sequence"/>
</dbReference>